<dbReference type="Pfam" id="PF00046">
    <property type="entry name" value="Homeodomain"/>
    <property type="match status" value="1"/>
</dbReference>
<dbReference type="InterPro" id="IPR049618">
    <property type="entry name" value="Lhx1/5_LIM1"/>
</dbReference>
<feature type="domain" description="LIM zinc-binding" evidence="13">
    <location>
        <begin position="63"/>
        <end position="125"/>
    </location>
</feature>
<keyword evidence="5 10" id="KW-0440">LIM domain</keyword>
<dbReference type="GO" id="GO:0005634">
    <property type="term" value="C:nucleus"/>
    <property type="evidence" value="ECO:0007669"/>
    <property type="project" value="UniProtKB-SubCell"/>
</dbReference>
<evidence type="ECO:0000256" key="7">
    <source>
        <dbReference type="ARBA" id="ARBA00023155"/>
    </source>
</evidence>
<evidence type="ECO:0000256" key="10">
    <source>
        <dbReference type="PROSITE-ProRule" id="PRU00125"/>
    </source>
</evidence>
<dbReference type="EMBL" id="IACF01006724">
    <property type="protein sequence ID" value="LAB72307.1"/>
    <property type="molecule type" value="mRNA"/>
</dbReference>
<evidence type="ECO:0000256" key="1">
    <source>
        <dbReference type="ARBA" id="ARBA00004123"/>
    </source>
</evidence>
<evidence type="ECO:0000256" key="6">
    <source>
        <dbReference type="ARBA" id="ARBA00023125"/>
    </source>
</evidence>
<dbReference type="PANTHER" id="PTHR24208:SF105">
    <property type="entry name" value="DLIM1"/>
    <property type="match status" value="1"/>
</dbReference>
<dbReference type="InterPro" id="IPR001356">
    <property type="entry name" value="HD"/>
</dbReference>
<dbReference type="InterPro" id="IPR050453">
    <property type="entry name" value="LIM_Homeobox_TF"/>
</dbReference>
<dbReference type="Pfam" id="PF00412">
    <property type="entry name" value="LIM"/>
    <property type="match status" value="2"/>
</dbReference>
<proteinExistence type="evidence at transcript level"/>
<evidence type="ECO:0000313" key="16">
    <source>
        <dbReference type="EMBL" id="LAC26694.1"/>
    </source>
</evidence>
<dbReference type="CDD" id="cd09375">
    <property type="entry name" value="LIM2_Lhx1_Lhx5"/>
    <property type="match status" value="1"/>
</dbReference>
<dbReference type="PROSITE" id="PS50071">
    <property type="entry name" value="HOMEOBOX_2"/>
    <property type="match status" value="1"/>
</dbReference>
<keyword evidence="3" id="KW-0677">Repeat</keyword>
<dbReference type="InterPro" id="IPR001781">
    <property type="entry name" value="Znf_LIM"/>
</dbReference>
<protein>
    <submittedName>
        <fullName evidence="15 16">LIM/homeobox protein Lhx1-like</fullName>
    </submittedName>
</protein>
<name>A0A2P2IE70_9CRUS</name>
<dbReference type="PANTHER" id="PTHR24208">
    <property type="entry name" value="LIM/HOMEOBOX PROTEIN LHX"/>
    <property type="match status" value="1"/>
</dbReference>
<keyword evidence="2 10" id="KW-0479">Metal-binding</keyword>
<dbReference type="FunFam" id="1.10.10.60:FF:000075">
    <property type="entry name" value="LIM/homeobox protein Lhx1"/>
    <property type="match status" value="1"/>
</dbReference>
<accession>A0A2P2IE70</accession>
<dbReference type="PROSITE" id="PS00478">
    <property type="entry name" value="LIM_DOMAIN_1"/>
    <property type="match status" value="2"/>
</dbReference>
<dbReference type="CDD" id="cd00086">
    <property type="entry name" value="homeodomain"/>
    <property type="match status" value="1"/>
</dbReference>
<keyword evidence="8 9" id="KW-0539">Nucleus</keyword>
<evidence type="ECO:0000313" key="15">
    <source>
        <dbReference type="EMBL" id="LAB72307.1"/>
    </source>
</evidence>
<dbReference type="GO" id="GO:0000981">
    <property type="term" value="F:DNA-binding transcription factor activity, RNA polymerase II-specific"/>
    <property type="evidence" value="ECO:0007669"/>
    <property type="project" value="TreeGrafter"/>
</dbReference>
<dbReference type="InterPro" id="IPR009057">
    <property type="entry name" value="Homeodomain-like_sf"/>
</dbReference>
<feature type="region of interest" description="Disordered" evidence="12">
    <location>
        <begin position="149"/>
        <end position="242"/>
    </location>
</feature>
<dbReference type="Gene3D" id="1.10.10.60">
    <property type="entry name" value="Homeodomain-like"/>
    <property type="match status" value="1"/>
</dbReference>
<dbReference type="FunFam" id="2.10.110.10:FF:000006">
    <property type="entry name" value="LIM homeobox transcription factor 1-beta"/>
    <property type="match status" value="1"/>
</dbReference>
<feature type="DNA-binding region" description="Homeobox" evidence="9">
    <location>
        <begin position="236"/>
        <end position="295"/>
    </location>
</feature>
<dbReference type="SUPFAM" id="SSF57716">
    <property type="entry name" value="Glucocorticoid receptor-like (DNA-binding domain)"/>
    <property type="match status" value="2"/>
</dbReference>
<evidence type="ECO:0000256" key="3">
    <source>
        <dbReference type="ARBA" id="ARBA00022737"/>
    </source>
</evidence>
<dbReference type="AlphaFoldDB" id="A0A2P2IE70"/>
<comment type="subcellular location">
    <subcellularLocation>
        <location evidence="1 9 11">Nucleus</location>
    </subcellularLocation>
</comment>
<feature type="compositionally biased region" description="Basic and acidic residues" evidence="12">
    <location>
        <begin position="218"/>
        <end position="233"/>
    </location>
</feature>
<reference evidence="16" key="1">
    <citation type="submission" date="2017-11" db="EMBL/GenBank/DDBJ databases">
        <title>The sensing device of the deep-sea amphipod.</title>
        <authorList>
            <person name="Kobayashi H."/>
            <person name="Nagahama T."/>
            <person name="Arai W."/>
            <person name="Sasagawa Y."/>
            <person name="Umeda M."/>
            <person name="Hayashi T."/>
            <person name="Nikaido I."/>
            <person name="Watanabe H."/>
            <person name="Oguri K."/>
            <person name="Kitazato H."/>
            <person name="Fujioka K."/>
            <person name="Kido Y."/>
            <person name="Takami H."/>
        </authorList>
    </citation>
    <scope>NUCLEOTIDE SEQUENCE</scope>
    <source>
        <tissue evidence="16">Whole body</tissue>
    </source>
</reference>
<evidence type="ECO:0000256" key="9">
    <source>
        <dbReference type="PROSITE-ProRule" id="PRU00108"/>
    </source>
</evidence>
<dbReference type="InterPro" id="IPR049619">
    <property type="entry name" value="Lhx1/5_LIM2"/>
</dbReference>
<dbReference type="Gene3D" id="2.10.110.10">
    <property type="entry name" value="Cysteine Rich Protein"/>
    <property type="match status" value="2"/>
</dbReference>
<keyword evidence="6 9" id="KW-0238">DNA-binding</keyword>
<dbReference type="EMBL" id="IACT01007580">
    <property type="protein sequence ID" value="LAC26694.1"/>
    <property type="molecule type" value="mRNA"/>
</dbReference>
<sequence>MIVCCARCSKPITGKFLLTVLERTWHAECVRCSDCEATLTDKCFSRDGKLFCKIDFFRRFGTKCNGCGDGICPQDMVRKARDQVFHLKCFTCYVCSKQLATGEELYVLSANKFICKDDYHSKATRETGFSSLLTETFLMEDEDDTMLMDTMENNNDFGPLTSPQSTDAMNPHTPLTPATPKTPTPILSSNAVATTDLDKANSVHSKDEDDHSDDEIEGEKGLDDDKGDDDKSGNKRRGPRTTIKAKQLEVLKNAFNKTPKPTRHIREQLTKETALPMRVVQVWFQNKRSKERRMKQLNSMGYRQQLYGHRKMRDLPIGMVEDPYNIFGTNYSVFPGQQFPAYFPHQQPPMPYPPMGGIGMEQPLPPGGPMGGAEFPGMPPMGVMNTLPEPFMHHPSPMTSPSEDIIGGQANPQIFNDRQSSEIMAW</sequence>
<evidence type="ECO:0000259" key="14">
    <source>
        <dbReference type="PROSITE" id="PS50071"/>
    </source>
</evidence>
<dbReference type="GO" id="GO:0000977">
    <property type="term" value="F:RNA polymerase II transcription regulatory region sequence-specific DNA binding"/>
    <property type="evidence" value="ECO:0007669"/>
    <property type="project" value="TreeGrafter"/>
</dbReference>
<feature type="domain" description="LIM zinc-binding" evidence="13">
    <location>
        <begin position="3"/>
        <end position="62"/>
    </location>
</feature>
<evidence type="ECO:0000259" key="13">
    <source>
        <dbReference type="PROSITE" id="PS50023"/>
    </source>
</evidence>
<organism evidence="15">
    <name type="scientific">Hirondellea gigas</name>
    <dbReference type="NCBI Taxonomy" id="1518452"/>
    <lineage>
        <taxon>Eukaryota</taxon>
        <taxon>Metazoa</taxon>
        <taxon>Ecdysozoa</taxon>
        <taxon>Arthropoda</taxon>
        <taxon>Crustacea</taxon>
        <taxon>Multicrustacea</taxon>
        <taxon>Malacostraca</taxon>
        <taxon>Eumalacostraca</taxon>
        <taxon>Peracarida</taxon>
        <taxon>Amphipoda</taxon>
        <taxon>Amphilochidea</taxon>
        <taxon>Lysianassida</taxon>
        <taxon>Lysianassidira</taxon>
        <taxon>Lysianassoidea</taxon>
        <taxon>Lysianassidae</taxon>
        <taxon>Hirondellea</taxon>
    </lineage>
</organism>
<evidence type="ECO:0000256" key="5">
    <source>
        <dbReference type="ARBA" id="ARBA00023038"/>
    </source>
</evidence>
<evidence type="ECO:0000256" key="12">
    <source>
        <dbReference type="SAM" id="MobiDB-lite"/>
    </source>
</evidence>
<keyword evidence="7 9" id="KW-0371">Homeobox</keyword>
<dbReference type="GO" id="GO:0030182">
    <property type="term" value="P:neuron differentiation"/>
    <property type="evidence" value="ECO:0007669"/>
    <property type="project" value="TreeGrafter"/>
</dbReference>
<dbReference type="SMART" id="SM00132">
    <property type="entry name" value="LIM"/>
    <property type="match status" value="2"/>
</dbReference>
<feature type="compositionally biased region" description="Low complexity" evidence="12">
    <location>
        <begin position="171"/>
        <end position="185"/>
    </location>
</feature>
<evidence type="ECO:0000256" key="11">
    <source>
        <dbReference type="RuleBase" id="RU000682"/>
    </source>
</evidence>
<evidence type="ECO:0000256" key="2">
    <source>
        <dbReference type="ARBA" id="ARBA00022723"/>
    </source>
</evidence>
<dbReference type="SUPFAM" id="SSF46689">
    <property type="entry name" value="Homeodomain-like"/>
    <property type="match status" value="1"/>
</dbReference>
<dbReference type="GO" id="GO:0008270">
    <property type="term" value="F:zinc ion binding"/>
    <property type="evidence" value="ECO:0007669"/>
    <property type="project" value="InterPro"/>
</dbReference>
<dbReference type="SMART" id="SM00389">
    <property type="entry name" value="HOX"/>
    <property type="match status" value="1"/>
</dbReference>
<evidence type="ECO:0000256" key="8">
    <source>
        <dbReference type="ARBA" id="ARBA00023242"/>
    </source>
</evidence>
<feature type="compositionally biased region" description="Basic and acidic residues" evidence="12">
    <location>
        <begin position="196"/>
        <end position="209"/>
    </location>
</feature>
<dbReference type="PROSITE" id="PS50023">
    <property type="entry name" value="LIM_DOMAIN_2"/>
    <property type="match status" value="2"/>
</dbReference>
<feature type="domain" description="Homeobox" evidence="14">
    <location>
        <begin position="234"/>
        <end position="294"/>
    </location>
</feature>
<reference evidence="15" key="2">
    <citation type="journal article" date="2018" name="Biosci. Biotechnol. Biochem.">
        <title>Polysaccharide hydrolase of the hadal zone amphipods Hirondellea gigas.</title>
        <authorList>
            <person name="Kobayashi H."/>
            <person name="Nagahama T."/>
            <person name="Arai W."/>
            <person name="Sasagawa Y."/>
            <person name="Umeda M."/>
            <person name="Hayashi T."/>
            <person name="Nikaido I."/>
            <person name="Watanabe H."/>
            <person name="Oguri K."/>
            <person name="Kitazato H."/>
            <person name="Fujioka K."/>
            <person name="Kido Y."/>
            <person name="Takami H."/>
        </authorList>
    </citation>
    <scope>NUCLEOTIDE SEQUENCE</scope>
    <source>
        <tissue evidence="15">Whole body</tissue>
    </source>
</reference>
<dbReference type="CDD" id="cd09367">
    <property type="entry name" value="LIM1_Lhx1_Lhx5"/>
    <property type="match status" value="1"/>
</dbReference>
<keyword evidence="4 10" id="KW-0862">Zinc</keyword>
<evidence type="ECO:0000256" key="4">
    <source>
        <dbReference type="ARBA" id="ARBA00022833"/>
    </source>
</evidence>